<dbReference type="Pfam" id="PF20554">
    <property type="entry name" value="DUF6766"/>
    <property type="match status" value="1"/>
</dbReference>
<evidence type="ECO:0000313" key="3">
    <source>
        <dbReference type="Proteomes" id="UP000674084"/>
    </source>
</evidence>
<evidence type="ECO:0000256" key="1">
    <source>
        <dbReference type="SAM" id="MobiDB-lite"/>
    </source>
</evidence>
<protein>
    <submittedName>
        <fullName evidence="2">Uncharacterized protein</fullName>
    </submittedName>
</protein>
<sequence length="113" mass="13038">RSSSSSCDAVVSPSVTMIPFQPKADASSLSDHRPTHKDQDTPAQHGQTFQWASFLYQFFSATFENWQSEWLQLIFQAILLMGAKHWLFQAEAKDLERIEDKLDDVLSQRRTFE</sequence>
<gene>
    <name evidence="2" type="ORF">KBO27_24530</name>
</gene>
<dbReference type="InterPro" id="IPR046657">
    <property type="entry name" value="DUF6766"/>
</dbReference>
<keyword evidence="3" id="KW-1185">Reference proteome</keyword>
<name>A0ABS5DLE2_9PSEU</name>
<comment type="caution">
    <text evidence="2">The sequence shown here is derived from an EMBL/GenBank/DDBJ whole genome shotgun (WGS) entry which is preliminary data.</text>
</comment>
<organism evidence="2 3">
    <name type="scientific">Saccharopolyspora endophytica</name>
    <dbReference type="NCBI Taxonomy" id="543886"/>
    <lineage>
        <taxon>Bacteria</taxon>
        <taxon>Bacillati</taxon>
        <taxon>Actinomycetota</taxon>
        <taxon>Actinomycetes</taxon>
        <taxon>Pseudonocardiales</taxon>
        <taxon>Pseudonocardiaceae</taxon>
        <taxon>Saccharopolyspora</taxon>
    </lineage>
</organism>
<feature type="region of interest" description="Disordered" evidence="1">
    <location>
        <begin position="16"/>
        <end position="44"/>
    </location>
</feature>
<feature type="compositionally biased region" description="Basic and acidic residues" evidence="1">
    <location>
        <begin position="30"/>
        <end position="40"/>
    </location>
</feature>
<proteinExistence type="predicted"/>
<reference evidence="2 3" key="1">
    <citation type="submission" date="2021-04" db="EMBL/GenBank/DDBJ databases">
        <title>Whole-genome sequencing of Saccharopolyspora endophytica KCTC 19397.</title>
        <authorList>
            <person name="Ay H."/>
            <person name="Saygin H."/>
            <person name="Sahin N."/>
        </authorList>
    </citation>
    <scope>NUCLEOTIDE SEQUENCE [LARGE SCALE GENOMIC DNA]</scope>
    <source>
        <strain evidence="2 3">KCTC 19397</strain>
    </source>
</reference>
<accession>A0ABS5DLE2</accession>
<dbReference type="EMBL" id="JAGPXE010000011">
    <property type="protein sequence ID" value="MBQ0927118.1"/>
    <property type="molecule type" value="Genomic_DNA"/>
</dbReference>
<feature type="non-terminal residue" evidence="2">
    <location>
        <position position="1"/>
    </location>
</feature>
<evidence type="ECO:0000313" key="2">
    <source>
        <dbReference type="EMBL" id="MBQ0927118.1"/>
    </source>
</evidence>
<dbReference type="Proteomes" id="UP000674084">
    <property type="component" value="Unassembled WGS sequence"/>
</dbReference>
<dbReference type="RefSeq" id="WP_210972236.1">
    <property type="nucleotide sequence ID" value="NZ_JAGPXE010000011.1"/>
</dbReference>